<accession>A0A7S3EYE2</accession>
<dbReference type="AlphaFoldDB" id="A0A7S3EYE2"/>
<sequence length="239" mass="26457">MSRPLQTLVVLLLFCVRVAPFTLLSSRLHGTSALRRPPAPTAAMAGFGAPPKPKKPAFNLKTAMEAHMRTHSKLAAATPKNQHADVYVRATGSEKFFFVGKALAAEGVCDAHSAVVLQKRIILEHGKLLQRELKAAAELELWTAPRNTELIVAEKRQRLYPMVEVRVSKEVREEAMQGPKVGFEPEQYESGQKGFYVRLQDDGTPGESSELKPRYVSADMLADELEKEGKEVVRLKPDA</sequence>
<protein>
    <submittedName>
        <fullName evidence="2">Uncharacterized protein</fullName>
    </submittedName>
</protein>
<name>A0A7S3EYE2_9EUKA</name>
<proteinExistence type="predicted"/>
<keyword evidence="1" id="KW-0732">Signal</keyword>
<gene>
    <name evidence="2" type="ORF">HERI1096_LOCUS13978</name>
</gene>
<reference evidence="2" key="1">
    <citation type="submission" date="2021-01" db="EMBL/GenBank/DDBJ databases">
        <authorList>
            <person name="Corre E."/>
            <person name="Pelletier E."/>
            <person name="Niang G."/>
            <person name="Scheremetjew M."/>
            <person name="Finn R."/>
            <person name="Kale V."/>
            <person name="Holt S."/>
            <person name="Cochrane G."/>
            <person name="Meng A."/>
            <person name="Brown T."/>
            <person name="Cohen L."/>
        </authorList>
    </citation>
    <scope>NUCLEOTIDE SEQUENCE</scope>
    <source>
        <strain evidence="2">CCMP281</strain>
    </source>
</reference>
<organism evidence="2">
    <name type="scientific">Haptolina ericina</name>
    <dbReference type="NCBI Taxonomy" id="156174"/>
    <lineage>
        <taxon>Eukaryota</taxon>
        <taxon>Haptista</taxon>
        <taxon>Haptophyta</taxon>
        <taxon>Prymnesiophyceae</taxon>
        <taxon>Prymnesiales</taxon>
        <taxon>Prymnesiaceae</taxon>
        <taxon>Haptolina</taxon>
    </lineage>
</organism>
<evidence type="ECO:0000313" key="2">
    <source>
        <dbReference type="EMBL" id="CAE0113318.1"/>
    </source>
</evidence>
<evidence type="ECO:0000256" key="1">
    <source>
        <dbReference type="SAM" id="SignalP"/>
    </source>
</evidence>
<feature type="signal peptide" evidence="1">
    <location>
        <begin position="1"/>
        <end position="20"/>
    </location>
</feature>
<dbReference type="EMBL" id="HBHX01025072">
    <property type="protein sequence ID" value="CAE0113318.1"/>
    <property type="molecule type" value="Transcribed_RNA"/>
</dbReference>
<feature type="chain" id="PRO_5030952164" evidence="1">
    <location>
        <begin position="21"/>
        <end position="239"/>
    </location>
</feature>